<dbReference type="Proteomes" id="UP000028664">
    <property type="component" value="Segment"/>
</dbReference>
<dbReference type="GeneID" id="20283307"/>
<dbReference type="OrthoDB" id="33441at10239"/>
<evidence type="ECO:0000313" key="2">
    <source>
        <dbReference type="Proteomes" id="UP000028664"/>
    </source>
</evidence>
<keyword evidence="2" id="KW-1185">Reference proteome</keyword>
<proteinExistence type="predicted"/>
<protein>
    <submittedName>
        <fullName evidence="1">Uncharacterized protein</fullName>
    </submittedName>
</protein>
<evidence type="ECO:0000313" key="1">
    <source>
        <dbReference type="EMBL" id="AII27921.1"/>
    </source>
</evidence>
<dbReference type="KEGG" id="vg:20283307"/>
<reference evidence="1 2" key="1">
    <citation type="submission" date="2014-06" db="EMBL/GenBank/DDBJ databases">
        <title>Bioinformatic genomic analysis of Bacillus phage Bobb.</title>
        <authorList>
            <person name="Lewis H.M.N."/>
            <person name="Temple L."/>
            <person name="Barth R.N."/>
            <person name="Bowles K.M."/>
            <person name="Churchin D.I."/>
            <person name="Scott-Croshaw C."/>
            <person name="Glasgow G.H."/>
            <person name="Gloe M.W."/>
            <person name="McGough T.M."/>
            <person name="Nutbrown S.A."/>
            <person name="Romulus S.R."/>
            <person name="Sanders K.A.M."/>
            <person name="Diachok C.R."/>
            <person name="Serigano J.P."/>
            <person name="Shin D."/>
            <person name="Suresh M.H."/>
            <person name="Conner A.R.N."/>
            <person name="Korba R.M."/>
            <person name="Livermore R.J."/>
            <person name="Rohlf M.B."/>
            <person name="Utterback S.D."/>
            <person name="Wilson V.E."/>
        </authorList>
    </citation>
    <scope>NUCLEOTIDE SEQUENCE [LARGE SCALE GENOMIC DNA]</scope>
</reference>
<sequence>MKYLFRDHDTNELLKDTDLDTVFENCVEDYMINQSFISSLVGRDNDITDDEYDEILAKLNCKDDQGKIDFLDINYNISVIRVPALHEIVEYENTHNKSFL</sequence>
<organism evidence="1 2">
    <name type="scientific">Bacillus phage Bobb</name>
    <dbReference type="NCBI Taxonomy" id="1527469"/>
    <lineage>
        <taxon>Viruses</taxon>
        <taxon>Duplodnaviria</taxon>
        <taxon>Heunggongvirae</taxon>
        <taxon>Uroviricota</taxon>
        <taxon>Caudoviricetes</taxon>
        <taxon>Herelleviridae</taxon>
        <taxon>Bastillevirinae</taxon>
        <taxon>Agatevirus</taxon>
        <taxon>Agatevirus bobb</taxon>
    </lineage>
</organism>
<dbReference type="EMBL" id="KM051843">
    <property type="protein sequence ID" value="AII27921.1"/>
    <property type="molecule type" value="Genomic_DNA"/>
</dbReference>
<accession>A0A076G747</accession>
<name>A0A076G747_9CAUD</name>
<dbReference type="RefSeq" id="YP_009056289.1">
    <property type="nucleotide sequence ID" value="NC_024792.1"/>
</dbReference>